<evidence type="ECO:0000313" key="3">
    <source>
        <dbReference type="EMBL" id="TWX67729.1"/>
    </source>
</evidence>
<protein>
    <submittedName>
        <fullName evidence="3">YheU family protein</fullName>
    </submittedName>
</protein>
<name>A0A5C6QFV6_9GAMM</name>
<keyword evidence="4" id="KW-1185">Reference proteome</keyword>
<dbReference type="Proteomes" id="UP000321525">
    <property type="component" value="Unassembled WGS sequence"/>
</dbReference>
<gene>
    <name evidence="2" type="ORF">ESZ26_05635</name>
    <name evidence="3" type="ORF">ESZ27_08405</name>
</gene>
<dbReference type="NCBIfam" id="NF003438">
    <property type="entry name" value="PRK04966.1"/>
    <property type="match status" value="1"/>
</dbReference>
<dbReference type="RefSeq" id="WP_146798779.1">
    <property type="nucleotide sequence ID" value="NZ_VOLP01000007.1"/>
</dbReference>
<dbReference type="PIRSF" id="PIRSF006169">
    <property type="entry name" value="UCP006169"/>
    <property type="match status" value="1"/>
</dbReference>
<dbReference type="OrthoDB" id="6120729at2"/>
<dbReference type="InterPro" id="IPR010648">
    <property type="entry name" value="UPF0270"/>
</dbReference>
<organism evidence="3 5">
    <name type="scientific">Colwellia hornerae</name>
    <dbReference type="NCBI Taxonomy" id="89402"/>
    <lineage>
        <taxon>Bacteria</taxon>
        <taxon>Pseudomonadati</taxon>
        <taxon>Pseudomonadota</taxon>
        <taxon>Gammaproteobacteria</taxon>
        <taxon>Alteromonadales</taxon>
        <taxon>Colwelliaceae</taxon>
        <taxon>Colwellia</taxon>
    </lineage>
</organism>
<comment type="similarity">
    <text evidence="1">Belongs to the UPF0270 family.</text>
</comment>
<dbReference type="Proteomes" id="UP000321917">
    <property type="component" value="Unassembled WGS sequence"/>
</dbReference>
<dbReference type="Pfam" id="PF06794">
    <property type="entry name" value="UPF0270"/>
    <property type="match status" value="1"/>
</dbReference>
<accession>A0A5C6QFV6</accession>
<dbReference type="Gene3D" id="1.10.10.610">
    <property type="entry name" value="YehU-like"/>
    <property type="match status" value="1"/>
</dbReference>
<evidence type="ECO:0000313" key="2">
    <source>
        <dbReference type="EMBL" id="TWX61224.1"/>
    </source>
</evidence>
<dbReference type="EMBL" id="VOLR01000006">
    <property type="protein sequence ID" value="TWX61224.1"/>
    <property type="molecule type" value="Genomic_DNA"/>
</dbReference>
<evidence type="ECO:0000313" key="5">
    <source>
        <dbReference type="Proteomes" id="UP000321917"/>
    </source>
</evidence>
<reference evidence="3 5" key="1">
    <citation type="submission" date="2019-07" db="EMBL/GenBank/DDBJ databases">
        <title>Genomes of sea-ice associated Colwellia species.</title>
        <authorList>
            <person name="Bowman J.P."/>
        </authorList>
    </citation>
    <scope>NUCLEOTIDE SEQUENCE [LARGE SCALE GENOMIC DNA]</scope>
    <source>
        <strain evidence="2 4">ACAM 607</strain>
        <strain evidence="3 5">IC036</strain>
    </source>
</reference>
<dbReference type="AlphaFoldDB" id="A0A5C6QFV6"/>
<evidence type="ECO:0000313" key="4">
    <source>
        <dbReference type="Proteomes" id="UP000321525"/>
    </source>
</evidence>
<comment type="caution">
    <text evidence="3">The sequence shown here is derived from an EMBL/GenBank/DDBJ whole genome shotgun (WGS) entry which is preliminary data.</text>
</comment>
<dbReference type="SUPFAM" id="SSF118001">
    <property type="entry name" value="YehU-like"/>
    <property type="match status" value="1"/>
</dbReference>
<sequence>MIIPYKDLQPDTLTGIIREFVLREGTEYGADDVSLSDKVAQVKIQLADGSAFLVYSELHDTVNILPIDQFEQQQNEQEQEQAQ</sequence>
<dbReference type="InterPro" id="IPR036685">
    <property type="entry name" value="YehU-like_sf"/>
</dbReference>
<evidence type="ECO:0000256" key="1">
    <source>
        <dbReference type="ARBA" id="ARBA00006450"/>
    </source>
</evidence>
<proteinExistence type="inferred from homology"/>
<dbReference type="EMBL" id="VOLQ01000012">
    <property type="protein sequence ID" value="TWX67729.1"/>
    <property type="molecule type" value="Genomic_DNA"/>
</dbReference>